<sequence length="183" mass="18931">MTTTAPVLAAGTWTIDPVHSDITFSVRHLGVSKVRGSFTDFSGEITVAEDGTPSVSATIDAASVSTRNDQRDGHLRSADFFDTENHPTATYRSTSVRANPEAGGNNYIVDGELTLHGVTEPVSLNLSLEGVGAGAQGGSVAGFEAKTEVNRNNFGVTGGAGLVGEKVTLTFNIEAGHPEAPSN</sequence>
<dbReference type="AlphaFoldDB" id="A0A4R8SWN8"/>
<dbReference type="OrthoDB" id="9811006at2"/>
<evidence type="ECO:0000313" key="4">
    <source>
        <dbReference type="Proteomes" id="UP000294604"/>
    </source>
</evidence>
<comment type="caution">
    <text evidence="3">The sequence shown here is derived from an EMBL/GenBank/DDBJ whole genome shotgun (WGS) entry which is preliminary data.</text>
</comment>
<organism evidence="3 4">
    <name type="scientific">Mycobacteroides salmoniphilum</name>
    <dbReference type="NCBI Taxonomy" id="404941"/>
    <lineage>
        <taxon>Bacteria</taxon>
        <taxon>Bacillati</taxon>
        <taxon>Actinomycetota</taxon>
        <taxon>Actinomycetes</taxon>
        <taxon>Mycobacteriales</taxon>
        <taxon>Mycobacteriaceae</taxon>
        <taxon>Mycobacteroides</taxon>
    </lineage>
</organism>
<accession>A0A4R8SWN8</accession>
<proteinExistence type="inferred from homology"/>
<evidence type="ECO:0000256" key="1">
    <source>
        <dbReference type="ARBA" id="ARBA00008812"/>
    </source>
</evidence>
<feature type="domain" description="Lipid/polyisoprenoid-binding YceI-like" evidence="2">
    <location>
        <begin position="12"/>
        <end position="176"/>
    </location>
</feature>
<dbReference type="RefSeq" id="WP_134083593.1">
    <property type="nucleotide sequence ID" value="NZ_JAPDRC010000001.1"/>
</dbReference>
<dbReference type="PANTHER" id="PTHR34406:SF1">
    <property type="entry name" value="PROTEIN YCEI"/>
    <property type="match status" value="1"/>
</dbReference>
<dbReference type="Pfam" id="PF04264">
    <property type="entry name" value="YceI"/>
    <property type="match status" value="1"/>
</dbReference>
<dbReference type="PANTHER" id="PTHR34406">
    <property type="entry name" value="PROTEIN YCEI"/>
    <property type="match status" value="1"/>
</dbReference>
<protein>
    <recommendedName>
        <fullName evidence="2">Lipid/polyisoprenoid-binding YceI-like domain-containing protein</fullName>
    </recommendedName>
</protein>
<dbReference type="STRING" id="404941.GCA_002013645_03119"/>
<comment type="similarity">
    <text evidence="1">Belongs to the UPF0312 family.</text>
</comment>
<name>A0A4R8SWN8_9MYCO</name>
<evidence type="ECO:0000313" key="3">
    <source>
        <dbReference type="EMBL" id="TEA06445.1"/>
    </source>
</evidence>
<evidence type="ECO:0000259" key="2">
    <source>
        <dbReference type="SMART" id="SM00867"/>
    </source>
</evidence>
<dbReference type="EMBL" id="PECL01000007">
    <property type="protein sequence ID" value="TEA06445.1"/>
    <property type="molecule type" value="Genomic_DNA"/>
</dbReference>
<gene>
    <name evidence="3" type="ORF">CCUG60884_01583</name>
</gene>
<dbReference type="Proteomes" id="UP000294604">
    <property type="component" value="Unassembled WGS sequence"/>
</dbReference>
<dbReference type="SUPFAM" id="SSF101874">
    <property type="entry name" value="YceI-like"/>
    <property type="match status" value="1"/>
</dbReference>
<reference evidence="3 4" key="1">
    <citation type="journal article" date="2019" name="Sci. Rep.">
        <title>Extended insight into the Mycobacterium chelonae-abscessus complex through whole genome sequencing of Mycobacterium salmoniphilum outbreak and Mycobacterium salmoniphilum-like strains.</title>
        <authorList>
            <person name="Behra P.R.K."/>
            <person name="Das S."/>
            <person name="Pettersson B.M.F."/>
            <person name="Shirreff L."/>
            <person name="DuCote T."/>
            <person name="Jacobsson K.G."/>
            <person name="Ennis D.G."/>
            <person name="Kirsebom L.A."/>
        </authorList>
    </citation>
    <scope>NUCLEOTIDE SEQUENCE [LARGE SCALE GENOMIC DNA]</scope>
    <source>
        <strain evidence="3 4">CCUG 60884</strain>
    </source>
</reference>
<dbReference type="Gene3D" id="2.40.128.110">
    <property type="entry name" value="Lipid/polyisoprenoid-binding, YceI-like"/>
    <property type="match status" value="1"/>
</dbReference>
<dbReference type="InterPro" id="IPR036761">
    <property type="entry name" value="TTHA0802/YceI-like_sf"/>
</dbReference>
<dbReference type="SMART" id="SM00867">
    <property type="entry name" value="YceI"/>
    <property type="match status" value="1"/>
</dbReference>
<dbReference type="InterPro" id="IPR007372">
    <property type="entry name" value="Lipid/polyisoprenoid-bd_YceI"/>
</dbReference>